<dbReference type="EMBL" id="MF476925">
    <property type="protein sequence ID" value="ASW27660.1"/>
    <property type="molecule type" value="Genomic_DNA"/>
</dbReference>
<sequence length="49" mass="5902">MFKVHKFRLLLLRVAIHPKTPRWARRVVMWAGLRMITSRYARSPNGARR</sequence>
<evidence type="ECO:0000313" key="1">
    <source>
        <dbReference type="EMBL" id="ASW27660.1"/>
    </source>
</evidence>
<keyword evidence="2" id="KW-1185">Reference proteome</keyword>
<protein>
    <submittedName>
        <fullName evidence="1">Uncharacterized protein</fullName>
    </submittedName>
</protein>
<dbReference type="Proteomes" id="UP000221999">
    <property type="component" value="Segment"/>
</dbReference>
<name>A0A248XD79_9CAUD</name>
<evidence type="ECO:0000313" key="2">
    <source>
        <dbReference type="Proteomes" id="UP000221999"/>
    </source>
</evidence>
<reference evidence="1 2" key="1">
    <citation type="submission" date="2017-07" db="EMBL/GenBank/DDBJ databases">
        <title>Complete Genome Sequence of the Klebsiella phage YMC16/01/N133_KPN_BP.</title>
        <authorList>
            <person name="Jeon J."/>
            <person name="Yong D."/>
            <person name="Lee K."/>
        </authorList>
    </citation>
    <scope>NUCLEOTIDE SEQUENCE [LARGE SCALE GENOMIC DNA]</scope>
</reference>
<proteinExistence type="predicted"/>
<accession>A0A248XD79</accession>
<gene>
    <name evidence="1" type="ORF">KPNN133_041</name>
</gene>
<organism evidence="1 2">
    <name type="scientific">Klebsiella phage YMC16/01/N133_KPN_BP</name>
    <dbReference type="NCBI Taxonomy" id="2026102"/>
    <lineage>
        <taxon>Viruses</taxon>
        <taxon>Duplodnaviria</taxon>
        <taxon>Heunggongvirae</taxon>
        <taxon>Uroviricota</taxon>
        <taxon>Caudoviricetes</taxon>
        <taxon>Casjensviridae</taxon>
        <taxon>Seodaemunguvirus</taxon>
        <taxon>Seodaemunguvirus YMC16-01N133</taxon>
    </lineage>
</organism>